<accession>E8NFL4</accession>
<keyword evidence="1" id="KW-0001">2Fe-2S</keyword>
<dbReference type="EMBL" id="AP012052">
    <property type="protein sequence ID" value="BAJ76496.1"/>
    <property type="molecule type" value="Genomic_DNA"/>
</dbReference>
<dbReference type="GO" id="GO:0051537">
    <property type="term" value="F:2 iron, 2 sulfur cluster binding"/>
    <property type="evidence" value="ECO:0007669"/>
    <property type="project" value="UniProtKB-KW"/>
</dbReference>
<reference key="2">
    <citation type="submission" date="2011-02" db="EMBL/GenBank/DDBJ databases">
        <title>Genome sequence of Microbacterium testaceum StLB037.</title>
        <authorList>
            <person name="Morohoshi T."/>
            <person name="Wang W.Z."/>
            <person name="Someya N."/>
            <person name="Ikeda T."/>
        </authorList>
    </citation>
    <scope>NUCLEOTIDE SEQUENCE</scope>
    <source>
        <strain>StLB037</strain>
    </source>
</reference>
<feature type="domain" description="Rieske" evidence="5">
    <location>
        <begin position="460"/>
        <end position="520"/>
    </location>
</feature>
<sequence>MRITGLGHAGMFIETAGGSILCDPVIGPSFFGSWFPFPDNRALDWERFGKADFLYISHRHRDHFDPAMLERYVPKDVKVLLPEYPTDDLEQDLVALGYTNLVRTEAGVPLQFGDLKLMVTPLRAPSDGPIGDSSLSLDDGTASILNQNDSHPLDLEKLFDFGKPDAYFTQVSGAIWWPMVYDLPQDAKQNFAKLKRDAQNKRAMYYIEKVDAAHVFPMAGPPMFLREELFRYNGTGLENDSIFTDQREFLAHMKEQRPDQKGYLFLPGTEVEVQGSDVTVTQTLYTDAEIDRVFGDKWAYLAEQRDSRQSEVRAEEATRAEILPPAEMLAAIKEWWEPLLRRARTIRNGVGGAVRFRIGELDMVVDFPKAKVREYAGEECIYWYTIPADLVSTNIRDHEIDWSNSIFLSMQFEVGRSGKFNEFLTTFLKCLSRDRIEYVENWYAEQSDQTEDAEIDGWTVQRRCPHLRADLTKTGKIENGVLTCSLHDWKWDLATGRCLTTTGHPIRSTPSGERAEAERAMAEGATAEVAAN</sequence>
<evidence type="ECO:0000256" key="1">
    <source>
        <dbReference type="ARBA" id="ARBA00022714"/>
    </source>
</evidence>
<dbReference type="PANTHER" id="PTHR43546:SF4">
    <property type="entry name" value="UPF0282 PROTEIN MJ1629"/>
    <property type="match status" value="1"/>
</dbReference>
<dbReference type="InterPro" id="IPR036922">
    <property type="entry name" value="Rieske_2Fe-2S_sf"/>
</dbReference>
<dbReference type="GO" id="GO:0016787">
    <property type="term" value="F:hydrolase activity"/>
    <property type="evidence" value="ECO:0007669"/>
    <property type="project" value="UniProtKB-KW"/>
</dbReference>
<evidence type="ECO:0000259" key="5">
    <source>
        <dbReference type="PROSITE" id="PS51296"/>
    </source>
</evidence>
<dbReference type="InterPro" id="IPR057330">
    <property type="entry name" value="SCP2_Rv3818"/>
</dbReference>
<proteinExistence type="predicted"/>
<dbReference type="Pfam" id="PF00355">
    <property type="entry name" value="Rieske"/>
    <property type="match status" value="1"/>
</dbReference>
<dbReference type="GO" id="GO:0046872">
    <property type="term" value="F:metal ion binding"/>
    <property type="evidence" value="ECO:0007669"/>
    <property type="project" value="UniProtKB-KW"/>
</dbReference>
<dbReference type="GO" id="GO:0016705">
    <property type="term" value="F:oxidoreductase activity, acting on paired donors, with incorporation or reduction of molecular oxygen"/>
    <property type="evidence" value="ECO:0007669"/>
    <property type="project" value="UniProtKB-ARBA"/>
</dbReference>
<keyword evidence="3" id="KW-0408">Iron</keyword>
<dbReference type="RefSeq" id="WP_013586618.1">
    <property type="nucleotide sequence ID" value="NC_015125.1"/>
</dbReference>
<dbReference type="SUPFAM" id="SSF56281">
    <property type="entry name" value="Metallo-hydrolase/oxidoreductase"/>
    <property type="match status" value="1"/>
</dbReference>
<dbReference type="HOGENOM" id="CLU_525630_0_0_11"/>
<dbReference type="InterPro" id="IPR036866">
    <property type="entry name" value="RibonucZ/Hydroxyglut_hydro"/>
</dbReference>
<evidence type="ECO:0000256" key="4">
    <source>
        <dbReference type="ARBA" id="ARBA00023014"/>
    </source>
</evidence>
<keyword evidence="6" id="KW-0378">Hydrolase</keyword>
<dbReference type="PANTHER" id="PTHR43546">
    <property type="entry name" value="UPF0173 METAL-DEPENDENT HYDROLASE MJ1163-RELATED"/>
    <property type="match status" value="1"/>
</dbReference>
<dbReference type="GO" id="GO:0004497">
    <property type="term" value="F:monooxygenase activity"/>
    <property type="evidence" value="ECO:0007669"/>
    <property type="project" value="UniProtKB-ARBA"/>
</dbReference>
<gene>
    <name evidence="6" type="ordered locus">MTES_3532</name>
</gene>
<reference evidence="6 7" key="1">
    <citation type="journal article" date="2011" name="J. Bacteriol.">
        <title>Genome sequence of Microbacterium testaceum StLB037, an N-acylhomoserine lactone-degrading bacterium isolated from potato leaves.</title>
        <authorList>
            <person name="Morohoshi T."/>
            <person name="Wang W.-Z."/>
            <person name="Someya N."/>
            <person name="Ikeda T."/>
        </authorList>
    </citation>
    <scope>NUCLEOTIDE SEQUENCE [LARGE SCALE GENOMIC DNA]</scope>
    <source>
        <strain evidence="6 7">StLB037</strain>
    </source>
</reference>
<dbReference type="InterPro" id="IPR017941">
    <property type="entry name" value="Rieske_2Fe-2S"/>
</dbReference>
<dbReference type="KEGG" id="mts:MTES_3532"/>
<dbReference type="SUPFAM" id="SSF50022">
    <property type="entry name" value="ISP domain"/>
    <property type="match status" value="1"/>
</dbReference>
<dbReference type="Pfam" id="PF25451">
    <property type="entry name" value="SCP2_Rv3818"/>
    <property type="match status" value="1"/>
</dbReference>
<evidence type="ECO:0000313" key="6">
    <source>
        <dbReference type="EMBL" id="BAJ76496.1"/>
    </source>
</evidence>
<dbReference type="Gene3D" id="3.60.15.10">
    <property type="entry name" value="Ribonuclease Z/Hydroxyacylglutathione hydrolase-like"/>
    <property type="match status" value="1"/>
</dbReference>
<dbReference type="InterPro" id="IPR001279">
    <property type="entry name" value="Metallo-B-lactamas"/>
</dbReference>
<name>E8NFL4_MICTS</name>
<protein>
    <submittedName>
        <fullName evidence="6">Predicted Zn-dependent hydrolase of the beta-lactamase fold</fullName>
    </submittedName>
</protein>
<dbReference type="eggNOG" id="COG2220">
    <property type="taxonomic scope" value="Bacteria"/>
</dbReference>
<evidence type="ECO:0000256" key="2">
    <source>
        <dbReference type="ARBA" id="ARBA00022723"/>
    </source>
</evidence>
<keyword evidence="4" id="KW-0411">Iron-sulfur</keyword>
<dbReference type="eggNOG" id="COG2146">
    <property type="taxonomic scope" value="Bacteria"/>
</dbReference>
<dbReference type="Proteomes" id="UP000008975">
    <property type="component" value="Chromosome"/>
</dbReference>
<organism evidence="6 7">
    <name type="scientific">Microbacterium testaceum (strain StLB037)</name>
    <dbReference type="NCBI Taxonomy" id="979556"/>
    <lineage>
        <taxon>Bacteria</taxon>
        <taxon>Bacillati</taxon>
        <taxon>Actinomycetota</taxon>
        <taxon>Actinomycetes</taxon>
        <taxon>Micrococcales</taxon>
        <taxon>Microbacteriaceae</taxon>
        <taxon>Microbacterium</taxon>
    </lineage>
</organism>
<dbReference type="Gene3D" id="2.102.10.10">
    <property type="entry name" value="Rieske [2Fe-2S] iron-sulphur domain"/>
    <property type="match status" value="1"/>
</dbReference>
<dbReference type="Pfam" id="PF12706">
    <property type="entry name" value="Lactamase_B_2"/>
    <property type="match status" value="1"/>
</dbReference>
<dbReference type="STRING" id="979556.MTES_3532"/>
<evidence type="ECO:0000256" key="3">
    <source>
        <dbReference type="ARBA" id="ARBA00023004"/>
    </source>
</evidence>
<evidence type="ECO:0000313" key="7">
    <source>
        <dbReference type="Proteomes" id="UP000008975"/>
    </source>
</evidence>
<dbReference type="OrthoDB" id="6988582at2"/>
<dbReference type="PROSITE" id="PS51296">
    <property type="entry name" value="RIESKE"/>
    <property type="match status" value="1"/>
</dbReference>
<keyword evidence="2" id="KW-0479">Metal-binding</keyword>
<dbReference type="InterPro" id="IPR050114">
    <property type="entry name" value="UPF0173_UPF0282_UlaG_hydrolase"/>
</dbReference>
<dbReference type="AlphaFoldDB" id="E8NFL4"/>